<dbReference type="RefSeq" id="WP_237966337.1">
    <property type="nucleotide sequence ID" value="NZ_JAKNHQ010000002.1"/>
</dbReference>
<feature type="domain" description="DUF4367" evidence="2">
    <location>
        <begin position="124"/>
        <end position="229"/>
    </location>
</feature>
<evidence type="ECO:0000313" key="3">
    <source>
        <dbReference type="EMBL" id="MCG4609697.1"/>
    </source>
</evidence>
<feature type="transmembrane region" description="Helical" evidence="1">
    <location>
        <begin position="67"/>
        <end position="88"/>
    </location>
</feature>
<protein>
    <submittedName>
        <fullName evidence="3">DUF4367 domain-containing protein</fullName>
    </submittedName>
</protein>
<keyword evidence="1" id="KW-0812">Transmembrane</keyword>
<keyword evidence="1" id="KW-1133">Transmembrane helix</keyword>
<gene>
    <name evidence="3" type="ORF">L0P57_01900</name>
</gene>
<keyword evidence="4" id="KW-1185">Reference proteome</keyword>
<dbReference type="EMBL" id="JAKNHQ010000002">
    <property type="protein sequence ID" value="MCG4609697.1"/>
    <property type="molecule type" value="Genomic_DNA"/>
</dbReference>
<accession>A0ABS9MHF7</accession>
<evidence type="ECO:0000259" key="2">
    <source>
        <dbReference type="Pfam" id="PF14285"/>
    </source>
</evidence>
<dbReference type="Proteomes" id="UP001298681">
    <property type="component" value="Unassembled WGS sequence"/>
</dbReference>
<evidence type="ECO:0000256" key="1">
    <source>
        <dbReference type="SAM" id="Phobius"/>
    </source>
</evidence>
<organism evidence="3 4">
    <name type="scientific">Anaeromassilibacillus senegalensis</name>
    <dbReference type="NCBI Taxonomy" id="1673717"/>
    <lineage>
        <taxon>Bacteria</taxon>
        <taxon>Bacillati</taxon>
        <taxon>Bacillota</taxon>
        <taxon>Clostridia</taxon>
        <taxon>Eubacteriales</taxon>
        <taxon>Acutalibacteraceae</taxon>
        <taxon>Anaeromassilibacillus</taxon>
    </lineage>
</organism>
<keyword evidence="1" id="KW-0472">Membrane</keyword>
<name>A0ABS9MHF7_9FIRM</name>
<reference evidence="3 4" key="1">
    <citation type="submission" date="2022-01" db="EMBL/GenBank/DDBJ databases">
        <title>Collection of gut derived symbiotic bacterial strains cultured from healthy donors.</title>
        <authorList>
            <person name="Lin H."/>
            <person name="Kohout C."/>
            <person name="Waligurski E."/>
            <person name="Pamer E.G."/>
        </authorList>
    </citation>
    <scope>NUCLEOTIDE SEQUENCE [LARGE SCALE GENOMIC DNA]</scope>
    <source>
        <strain evidence="3 4">DFI.7.58</strain>
    </source>
</reference>
<sequence length="234" mass="27022">MIHLSDELLESALAEIRQEELNNLPSDEELKNKYSIPKRFDRKILHLIRDERRSPWMRNLTHYAKRVAVFFLALLIAAGTTIMTVSAAREWFFKVISQVFPTHTQIDFTPAESLREEIPFVAHAPEYIPDGYTMDGEPFIREPNRLVRIAYRNEDGGLIRFNQMFKGGTKVDTEDAYTETFQLNGHDALYIQKGETQMLYGYLDNALFFLYVRDPDLTKDDVLAIAQSIAPIDG</sequence>
<dbReference type="InterPro" id="IPR025377">
    <property type="entry name" value="DUF4367"/>
</dbReference>
<proteinExistence type="predicted"/>
<evidence type="ECO:0000313" key="4">
    <source>
        <dbReference type="Proteomes" id="UP001298681"/>
    </source>
</evidence>
<dbReference type="Pfam" id="PF14285">
    <property type="entry name" value="DUF4367"/>
    <property type="match status" value="1"/>
</dbReference>
<comment type="caution">
    <text evidence="3">The sequence shown here is derived from an EMBL/GenBank/DDBJ whole genome shotgun (WGS) entry which is preliminary data.</text>
</comment>